<keyword evidence="2" id="KW-1185">Reference proteome</keyword>
<comment type="caution">
    <text evidence="1">The sequence shown here is derived from an EMBL/GenBank/DDBJ whole genome shotgun (WGS) entry which is preliminary data.</text>
</comment>
<organism evidence="1 2">
    <name type="scientific">Natronoflexus pectinivorans</name>
    <dbReference type="NCBI Taxonomy" id="682526"/>
    <lineage>
        <taxon>Bacteria</taxon>
        <taxon>Pseudomonadati</taxon>
        <taxon>Bacteroidota</taxon>
        <taxon>Bacteroidia</taxon>
        <taxon>Marinilabiliales</taxon>
        <taxon>Marinilabiliaceae</taxon>
        <taxon>Natronoflexus</taxon>
    </lineage>
</organism>
<dbReference type="AlphaFoldDB" id="A0A4R2GJT8"/>
<dbReference type="Proteomes" id="UP000295221">
    <property type="component" value="Unassembled WGS sequence"/>
</dbReference>
<evidence type="ECO:0000313" key="2">
    <source>
        <dbReference type="Proteomes" id="UP000295221"/>
    </source>
</evidence>
<reference evidence="1 2" key="1">
    <citation type="submission" date="2019-03" db="EMBL/GenBank/DDBJ databases">
        <title>Genomic Encyclopedia of Type Strains, Phase IV (KMG-IV): sequencing the most valuable type-strain genomes for metagenomic binning, comparative biology and taxonomic classification.</title>
        <authorList>
            <person name="Goeker M."/>
        </authorList>
    </citation>
    <scope>NUCLEOTIDE SEQUENCE [LARGE SCALE GENOMIC DNA]</scope>
    <source>
        <strain evidence="1 2">DSM 24179</strain>
    </source>
</reference>
<dbReference type="EMBL" id="SLWK01000003">
    <property type="protein sequence ID" value="TCO09091.1"/>
    <property type="molecule type" value="Genomic_DNA"/>
</dbReference>
<gene>
    <name evidence="1" type="ORF">EV194_1032</name>
</gene>
<accession>A0A4R2GJT8</accession>
<evidence type="ECO:0000313" key="1">
    <source>
        <dbReference type="EMBL" id="TCO09091.1"/>
    </source>
</evidence>
<protein>
    <submittedName>
        <fullName evidence="1">Uncharacterized protein</fullName>
    </submittedName>
</protein>
<sequence length="143" mass="16554">MNKKHLIFFVFILSMLLIPTGINSQKEDLVKECMTDIRPPFIVGDRSMKAFLTGDEVAEFRTTLFDGNTYRIILCTFEEKLMEFSIYDTNRNLLFNSSEFGHTGMWDFQMEGSMECIIEARLNNEIAQSGMAMLLIGFKHSRE</sequence>
<dbReference type="RefSeq" id="WP_132432848.1">
    <property type="nucleotide sequence ID" value="NZ_SLWK01000003.1"/>
</dbReference>
<name>A0A4R2GJT8_9BACT</name>
<dbReference type="OrthoDB" id="1120448at2"/>
<proteinExistence type="predicted"/>